<feature type="signal peptide" evidence="1">
    <location>
        <begin position="1"/>
        <end position="22"/>
    </location>
</feature>
<dbReference type="RefSeq" id="WP_101342534.1">
    <property type="nucleotide sequence ID" value="NZ_PJAI02000013.1"/>
</dbReference>
<protein>
    <submittedName>
        <fullName evidence="3">Polysaccharide lyase family 7 protein</fullName>
    </submittedName>
</protein>
<dbReference type="Proteomes" id="UP000815846">
    <property type="component" value="Unassembled WGS sequence"/>
</dbReference>
<dbReference type="Pfam" id="PF08787">
    <property type="entry name" value="Alginate_lyase2"/>
    <property type="match status" value="1"/>
</dbReference>
<dbReference type="Gene3D" id="2.60.120.200">
    <property type="match status" value="1"/>
</dbReference>
<dbReference type="EMBL" id="PJAI02000013">
    <property type="protein sequence ID" value="TYK65143.1"/>
    <property type="molecule type" value="Genomic_DNA"/>
</dbReference>
<evidence type="ECO:0000259" key="2">
    <source>
        <dbReference type="Pfam" id="PF08787"/>
    </source>
</evidence>
<sequence>MNKISTSKTLFASISLACLVAACNSTTPETKQVSGPVPADKFDLSHWKITLPLDADNNGKIDEIDVVDIQTYAHPDFFYLDDDGYMVFTVPNKATTTSGSSNTRSELRQMFRGDNKKIGTHDPGNNFTIAVNPLSEHFASVGGKMEATLKVDAVSVRAGYPDKRPAYSVVVGQIHADKNKKLQQATKGKGDFGWGNEPIKIYYKKWPNHDKGSVFWNYERNLTKDDPNRTDIAYPVWGNIWTDPSDPGAEGIALGEEFSYIINVHENIMYLTFTAKDHPEVKYEIDLSNNVDAYGNPDPLDNPYGYALDGNYFKAGAYNQCSTKDDEAFWYTACPGTGVWATDKSNGDYTSVSFSKLVIGESTPPTSGPKTK</sequence>
<organism evidence="3 4">
    <name type="scientific">Colwellia echini</name>
    <dbReference type="NCBI Taxonomy" id="1982103"/>
    <lineage>
        <taxon>Bacteria</taxon>
        <taxon>Pseudomonadati</taxon>
        <taxon>Pseudomonadota</taxon>
        <taxon>Gammaproteobacteria</taxon>
        <taxon>Alteromonadales</taxon>
        <taxon>Colwelliaceae</taxon>
        <taxon>Colwellia</taxon>
    </lineage>
</organism>
<keyword evidence="1" id="KW-0732">Signal</keyword>
<dbReference type="PROSITE" id="PS51257">
    <property type="entry name" value="PROKAR_LIPOPROTEIN"/>
    <property type="match status" value="1"/>
</dbReference>
<keyword evidence="4" id="KW-1185">Reference proteome</keyword>
<evidence type="ECO:0000313" key="3">
    <source>
        <dbReference type="EMBL" id="TYK65143.1"/>
    </source>
</evidence>
<feature type="domain" description="Alginate lyase 2" evidence="2">
    <location>
        <begin position="42"/>
        <end position="359"/>
    </location>
</feature>
<dbReference type="SUPFAM" id="SSF49899">
    <property type="entry name" value="Concanavalin A-like lectins/glucanases"/>
    <property type="match status" value="1"/>
</dbReference>
<gene>
    <name evidence="3" type="ORF">CWS31_011770</name>
</gene>
<evidence type="ECO:0000256" key="1">
    <source>
        <dbReference type="SAM" id="SignalP"/>
    </source>
</evidence>
<accession>A0ABY3MVB0</accession>
<reference evidence="3 4" key="1">
    <citation type="submission" date="2019-08" db="EMBL/GenBank/DDBJ databases">
        <title>Microbe sample from Colwellia echini.</title>
        <authorList>
            <person name="Christiansen L."/>
            <person name="Pathiraja D."/>
            <person name="Schultz-Johansen M."/>
            <person name="Choi I.-G."/>
            <person name="Stougaard P."/>
        </authorList>
    </citation>
    <scope>NUCLEOTIDE SEQUENCE [LARGE SCALE GENOMIC DNA]</scope>
    <source>
        <strain evidence="3 4">A3</strain>
    </source>
</reference>
<dbReference type="PROSITE" id="PS00018">
    <property type="entry name" value="EF_HAND_1"/>
    <property type="match status" value="1"/>
</dbReference>
<feature type="chain" id="PRO_5046525013" evidence="1">
    <location>
        <begin position="23"/>
        <end position="372"/>
    </location>
</feature>
<dbReference type="InterPro" id="IPR018247">
    <property type="entry name" value="EF_Hand_1_Ca_BS"/>
</dbReference>
<dbReference type="InterPro" id="IPR014895">
    <property type="entry name" value="Alginate_lyase_2"/>
</dbReference>
<keyword evidence="3" id="KW-0456">Lyase</keyword>
<name>A0ABY3MVB0_9GAMM</name>
<dbReference type="GO" id="GO:0016829">
    <property type="term" value="F:lyase activity"/>
    <property type="evidence" value="ECO:0007669"/>
    <property type="project" value="UniProtKB-KW"/>
</dbReference>
<dbReference type="InterPro" id="IPR013320">
    <property type="entry name" value="ConA-like_dom_sf"/>
</dbReference>
<evidence type="ECO:0000313" key="4">
    <source>
        <dbReference type="Proteomes" id="UP000815846"/>
    </source>
</evidence>
<comment type="caution">
    <text evidence="3">The sequence shown here is derived from an EMBL/GenBank/DDBJ whole genome shotgun (WGS) entry which is preliminary data.</text>
</comment>
<proteinExistence type="predicted"/>